<name>A0A858JM12_9PROT</name>
<dbReference type="Proteomes" id="UP000502533">
    <property type="component" value="Chromosome"/>
</dbReference>
<evidence type="ECO:0000313" key="2">
    <source>
        <dbReference type="Proteomes" id="UP000502533"/>
    </source>
</evidence>
<dbReference type="RefSeq" id="WP_146221297.1">
    <property type="nucleotide sequence ID" value="NZ_CP061369.1"/>
</dbReference>
<dbReference type="AlphaFoldDB" id="A0A858JM12"/>
<dbReference type="KEGG" id="kre:GWK63_15735"/>
<accession>A0A858JM12</accession>
<organism evidence="1 2">
    <name type="scientific">Komagataeibacter rhaeticus</name>
    <dbReference type="NCBI Taxonomy" id="215221"/>
    <lineage>
        <taxon>Bacteria</taxon>
        <taxon>Pseudomonadati</taxon>
        <taxon>Pseudomonadota</taxon>
        <taxon>Alphaproteobacteria</taxon>
        <taxon>Acetobacterales</taxon>
        <taxon>Acetobacteraceae</taxon>
        <taxon>Komagataeibacter</taxon>
    </lineage>
</organism>
<evidence type="ECO:0000313" key="1">
    <source>
        <dbReference type="EMBL" id="QIP36704.1"/>
    </source>
</evidence>
<protein>
    <submittedName>
        <fullName evidence="1">Uncharacterized protein</fullName>
    </submittedName>
</protein>
<sequence>MPAPGRGADGRPSKNVLTSHYSVCKWKTAQVSLQTRSSMAVNEGKMAQSVTTTPGRPTMATVPEKGVSVMLLDGDWMR</sequence>
<gene>
    <name evidence="1" type="ORF">GWK63_15735</name>
</gene>
<dbReference type="EMBL" id="CP050139">
    <property type="protein sequence ID" value="QIP36704.1"/>
    <property type="molecule type" value="Genomic_DNA"/>
</dbReference>
<reference evidence="1 2" key="1">
    <citation type="submission" date="2020-03" db="EMBL/GenBank/DDBJ databases">
        <title>Isolation of cellulose-producing strains, genome characterization and application of the synthesized cellulose films as an economical and sustainable material for piezoelectric sensor construction.</title>
        <authorList>
            <person name="Mangayil R.K."/>
        </authorList>
    </citation>
    <scope>NUCLEOTIDE SEQUENCE [LARGE SCALE GENOMIC DNA]</scope>
    <source>
        <strain evidence="1 2">ENS 9a1a</strain>
    </source>
</reference>
<proteinExistence type="predicted"/>
<keyword evidence="2" id="KW-1185">Reference proteome</keyword>